<name>A0A1Q9A758_9HYPH</name>
<dbReference type="PRINTS" id="PR00081">
    <property type="entry name" value="GDHRDH"/>
</dbReference>
<reference evidence="2 5" key="2">
    <citation type="submission" date="2020-08" db="EMBL/GenBank/DDBJ databases">
        <title>Genomic Encyclopedia of Type Strains, Phase IV (KMG-IV): sequencing the most valuable type-strain genomes for metagenomic binning, comparative biology and taxonomic classification.</title>
        <authorList>
            <person name="Goeker M."/>
        </authorList>
    </citation>
    <scope>NUCLEOTIDE SEQUENCE [LARGE SCALE GENOMIC DNA]</scope>
    <source>
        <strain evidence="2 5">DSM 100021</strain>
    </source>
</reference>
<reference evidence="3 4" key="1">
    <citation type="submission" date="2016-09" db="EMBL/GenBank/DDBJ databases">
        <title>Rhizobium oryziradicis sp. nov., isolated from the root of rice.</title>
        <authorList>
            <person name="Zhao J."/>
            <person name="Zhang X."/>
        </authorList>
    </citation>
    <scope>NUCLEOTIDE SEQUENCE [LARGE SCALE GENOMIC DNA]</scope>
    <source>
        <strain evidence="3 4">14971</strain>
    </source>
</reference>
<proteinExistence type="inferred from homology"/>
<dbReference type="Proteomes" id="UP000185598">
    <property type="component" value="Unassembled WGS sequence"/>
</dbReference>
<evidence type="ECO:0000313" key="5">
    <source>
        <dbReference type="Proteomes" id="UP000544107"/>
    </source>
</evidence>
<accession>A0A1Q9A758</accession>
<evidence type="ECO:0000313" key="2">
    <source>
        <dbReference type="EMBL" id="MBB4008406.1"/>
    </source>
</evidence>
<dbReference type="OrthoDB" id="9810734at2"/>
<organism evidence="3 4">
    <name type="scientific">Allorhizobium taibaishanense</name>
    <dbReference type="NCBI Taxonomy" id="887144"/>
    <lineage>
        <taxon>Bacteria</taxon>
        <taxon>Pseudomonadati</taxon>
        <taxon>Pseudomonadota</taxon>
        <taxon>Alphaproteobacteria</taxon>
        <taxon>Hyphomicrobiales</taxon>
        <taxon>Rhizobiaceae</taxon>
        <taxon>Rhizobium/Agrobacterium group</taxon>
        <taxon>Allorhizobium</taxon>
    </lineage>
</organism>
<comment type="caution">
    <text evidence="3">The sequence shown here is derived from an EMBL/GenBank/DDBJ whole genome shotgun (WGS) entry which is preliminary data.</text>
</comment>
<evidence type="ECO:0000313" key="4">
    <source>
        <dbReference type="Proteomes" id="UP000185598"/>
    </source>
</evidence>
<evidence type="ECO:0000313" key="3">
    <source>
        <dbReference type="EMBL" id="OLP50420.1"/>
    </source>
</evidence>
<keyword evidence="4" id="KW-1185">Reference proteome</keyword>
<dbReference type="STRING" id="887144.BJF91_14075"/>
<protein>
    <submittedName>
        <fullName evidence="2">NADP-dependent 3-hydroxy acid dehydrogenase YdfG</fullName>
    </submittedName>
    <submittedName>
        <fullName evidence="3">Short-chain dehydrogenase</fullName>
    </submittedName>
</protein>
<dbReference type="GO" id="GO:0016616">
    <property type="term" value="F:oxidoreductase activity, acting on the CH-OH group of donors, NAD or NADP as acceptor"/>
    <property type="evidence" value="ECO:0007669"/>
    <property type="project" value="TreeGrafter"/>
</dbReference>
<dbReference type="EMBL" id="MKIN01000021">
    <property type="protein sequence ID" value="OLP50420.1"/>
    <property type="molecule type" value="Genomic_DNA"/>
</dbReference>
<evidence type="ECO:0000256" key="1">
    <source>
        <dbReference type="ARBA" id="ARBA00006484"/>
    </source>
</evidence>
<dbReference type="PANTHER" id="PTHR42760">
    <property type="entry name" value="SHORT-CHAIN DEHYDROGENASES/REDUCTASES FAMILY MEMBER"/>
    <property type="match status" value="1"/>
</dbReference>
<comment type="similarity">
    <text evidence="1">Belongs to the short-chain dehydrogenases/reductases (SDR) family.</text>
</comment>
<dbReference type="AlphaFoldDB" id="A0A1Q9A758"/>
<dbReference type="RefSeq" id="WP_075614312.1">
    <property type="nucleotide sequence ID" value="NZ_JACIED010000003.1"/>
</dbReference>
<dbReference type="CDD" id="cd08932">
    <property type="entry name" value="HetN_like_SDR_c"/>
    <property type="match status" value="1"/>
</dbReference>
<dbReference type="InterPro" id="IPR036291">
    <property type="entry name" value="NAD(P)-bd_dom_sf"/>
</dbReference>
<sequence>MSEFPNGAVALISGASRGIGNYAAAELLHQGWSVSLGMRQPAMPEWAAGHEDRVQVMAYEAGDVEAEQRWVDAALARFGRIDALVANAGIMIPKTVIEADDDDIDALMAINVKAPRRLAKAAWKALCSTGRGRVIILASLSGKRVKSAGAGSYSLSKFAAVALAHAIRQAGFDRGIRATAVCPGFVATDMAAALTDRASELLTQPDDLARIIAMLIALPNSASVAEFAVNCQLEEFF</sequence>
<dbReference type="InterPro" id="IPR002347">
    <property type="entry name" value="SDR_fam"/>
</dbReference>
<dbReference type="SUPFAM" id="SSF51735">
    <property type="entry name" value="NAD(P)-binding Rossmann-fold domains"/>
    <property type="match status" value="1"/>
</dbReference>
<dbReference type="Proteomes" id="UP000544107">
    <property type="component" value="Unassembled WGS sequence"/>
</dbReference>
<dbReference type="EMBL" id="JACIED010000003">
    <property type="protein sequence ID" value="MBB4008406.1"/>
    <property type="molecule type" value="Genomic_DNA"/>
</dbReference>
<gene>
    <name evidence="3" type="ORF">BJF91_14075</name>
    <name evidence="2" type="ORF">GGQ71_002686</name>
</gene>
<dbReference type="Gene3D" id="3.40.50.720">
    <property type="entry name" value="NAD(P)-binding Rossmann-like Domain"/>
    <property type="match status" value="1"/>
</dbReference>
<dbReference type="Pfam" id="PF00106">
    <property type="entry name" value="adh_short"/>
    <property type="match status" value="1"/>
</dbReference>